<evidence type="ECO:0000256" key="1">
    <source>
        <dbReference type="SAM" id="MobiDB-lite"/>
    </source>
</evidence>
<keyword evidence="3" id="KW-1185">Reference proteome</keyword>
<feature type="region of interest" description="Disordered" evidence="1">
    <location>
        <begin position="1"/>
        <end position="21"/>
    </location>
</feature>
<accession>A0ABP5MCE8</accession>
<reference evidence="3" key="1">
    <citation type="journal article" date="2019" name="Int. J. Syst. Evol. Microbiol.">
        <title>The Global Catalogue of Microorganisms (GCM) 10K type strain sequencing project: providing services to taxonomists for standard genome sequencing and annotation.</title>
        <authorList>
            <consortium name="The Broad Institute Genomics Platform"/>
            <consortium name="The Broad Institute Genome Sequencing Center for Infectious Disease"/>
            <person name="Wu L."/>
            <person name="Ma J."/>
        </authorList>
    </citation>
    <scope>NUCLEOTIDE SEQUENCE [LARGE SCALE GENOMIC DNA]</scope>
    <source>
        <strain evidence="3">JCM 16026</strain>
    </source>
</reference>
<feature type="compositionally biased region" description="Acidic residues" evidence="1">
    <location>
        <begin position="1"/>
        <end position="12"/>
    </location>
</feature>
<protein>
    <recommendedName>
        <fullName evidence="4">Asp23/Gls24 family envelope stress response protein</fullName>
    </recommendedName>
</protein>
<gene>
    <name evidence="2" type="ORF">GCM10009846_00210</name>
</gene>
<comment type="caution">
    <text evidence="2">The sequence shown here is derived from an EMBL/GenBank/DDBJ whole genome shotgun (WGS) entry which is preliminary data.</text>
</comment>
<proteinExistence type="predicted"/>
<evidence type="ECO:0000313" key="3">
    <source>
        <dbReference type="Proteomes" id="UP001501599"/>
    </source>
</evidence>
<evidence type="ECO:0000313" key="2">
    <source>
        <dbReference type="EMBL" id="GAA2170304.1"/>
    </source>
</evidence>
<dbReference type="Proteomes" id="UP001501599">
    <property type="component" value="Unassembled WGS sequence"/>
</dbReference>
<dbReference type="EMBL" id="BAAAQT010000001">
    <property type="protein sequence ID" value="GAA2170304.1"/>
    <property type="molecule type" value="Genomic_DNA"/>
</dbReference>
<organism evidence="2 3">
    <name type="scientific">Agrococcus versicolor</name>
    <dbReference type="NCBI Taxonomy" id="501482"/>
    <lineage>
        <taxon>Bacteria</taxon>
        <taxon>Bacillati</taxon>
        <taxon>Actinomycetota</taxon>
        <taxon>Actinomycetes</taxon>
        <taxon>Micrococcales</taxon>
        <taxon>Microbacteriaceae</taxon>
        <taxon>Agrococcus</taxon>
    </lineage>
</organism>
<name>A0ABP5MCE8_9MICO</name>
<evidence type="ECO:0008006" key="4">
    <source>
        <dbReference type="Google" id="ProtNLM"/>
    </source>
</evidence>
<sequence>MHDDGIEPDDAETVGGSGHTLEQLSAYVDRDRMPRIAAIEEDAEARALVESMERLGGLARTMADEDAAAAGPGDDQWLDQLLGIIRSEVRAGRDLPIEDTDELTSTTITEGALREVARTAGDSVDDVLVGRVHLAEHDGVLDVRVTVAVRFGAPVVPIAEDVRTEVHRALVSHSPLTIGTVDVVVDDVFPGSAP</sequence>